<dbReference type="Pfam" id="PF00448">
    <property type="entry name" value="SRP54"/>
    <property type="match status" value="1"/>
</dbReference>
<evidence type="ECO:0000256" key="9">
    <source>
        <dbReference type="ARBA" id="ARBA00023170"/>
    </source>
</evidence>
<evidence type="ECO:0000256" key="1">
    <source>
        <dbReference type="ARBA" id="ARBA00004413"/>
    </source>
</evidence>
<evidence type="ECO:0000256" key="3">
    <source>
        <dbReference type="ARBA" id="ARBA00022475"/>
    </source>
</evidence>
<keyword evidence="4" id="KW-0963">Cytoplasm</keyword>
<dbReference type="GO" id="GO:0003924">
    <property type="term" value="F:GTPase activity"/>
    <property type="evidence" value="ECO:0007669"/>
    <property type="project" value="TreeGrafter"/>
</dbReference>
<evidence type="ECO:0000256" key="2">
    <source>
        <dbReference type="ARBA" id="ARBA00008531"/>
    </source>
</evidence>
<evidence type="ECO:0000256" key="5">
    <source>
        <dbReference type="ARBA" id="ARBA00022741"/>
    </source>
</evidence>
<dbReference type="GO" id="GO:0005737">
    <property type="term" value="C:cytoplasm"/>
    <property type="evidence" value="ECO:0007669"/>
    <property type="project" value="UniProtKB-ARBA"/>
</dbReference>
<evidence type="ECO:0000256" key="4">
    <source>
        <dbReference type="ARBA" id="ARBA00022490"/>
    </source>
</evidence>
<dbReference type="SMART" id="SM00963">
    <property type="entry name" value="SRP54_N"/>
    <property type="match status" value="1"/>
</dbReference>
<keyword evidence="14" id="KW-1185">Reference proteome</keyword>
<sequence>MFDSLKKRLSETIKAFSTKEKDEYDKGEVPSENESVVVDEGIINEEITYSDPKIKDNTNLKEKKETEENKNKVKLSGITKAKSLLSKKVKLRDSDISSFTEQVRMILLQSDVSFYTTEDIVSKLEGELREKEFGKNNLDQQLMGSLRNAVSDIIGKEKFDMIDYISAKVESGVKPFTVMFLGFNGTGKTTTIAKIAYNLKLKGRSVVLSASDTFRAAAIEQLDYHAKMVGVPIIKGRYGADPASIAFDAIAYARAHSTDCVLVDTSGRQETNKNLISELEKIARISKPNLTLFVAESVAGSDLADRIKEFNNHIKIDGLVLTKLDCDAKGGNAISVSRETGIPIMMFGVGEGYTDIASYDPNIILDSMT</sequence>
<keyword evidence="3" id="KW-1003">Cell membrane</keyword>
<dbReference type="Proteomes" id="UP000197679">
    <property type="component" value="Chromosome"/>
</dbReference>
<dbReference type="GO" id="GO:0005525">
    <property type="term" value="F:GTP binding"/>
    <property type="evidence" value="ECO:0007669"/>
    <property type="project" value="UniProtKB-KW"/>
</dbReference>
<keyword evidence="6" id="KW-0378">Hydrolase</keyword>
<dbReference type="OrthoDB" id="372188at2157"/>
<dbReference type="Pfam" id="PF02881">
    <property type="entry name" value="SRP54_N"/>
    <property type="match status" value="1"/>
</dbReference>
<dbReference type="SMART" id="SM00962">
    <property type="entry name" value="SRP54"/>
    <property type="match status" value="1"/>
</dbReference>
<name>A0A218NP16_9ARCH</name>
<comment type="similarity">
    <text evidence="2">Belongs to the GTP-binding SRP family.</text>
</comment>
<dbReference type="InterPro" id="IPR000897">
    <property type="entry name" value="SRP54_GTPase_dom"/>
</dbReference>
<dbReference type="GO" id="GO:0006614">
    <property type="term" value="P:SRP-dependent cotranslational protein targeting to membrane"/>
    <property type="evidence" value="ECO:0007669"/>
    <property type="project" value="InterPro"/>
</dbReference>
<dbReference type="SUPFAM" id="SSF47364">
    <property type="entry name" value="Domain of the SRP/SRP receptor G-proteins"/>
    <property type="match status" value="1"/>
</dbReference>
<dbReference type="Gene3D" id="3.40.50.300">
    <property type="entry name" value="P-loop containing nucleotide triphosphate hydrolases"/>
    <property type="match status" value="1"/>
</dbReference>
<dbReference type="InterPro" id="IPR013822">
    <property type="entry name" value="Signal_recog_particl_SRP54_hlx"/>
</dbReference>
<keyword evidence="5" id="KW-0547">Nucleotide-binding</keyword>
<evidence type="ECO:0000313" key="13">
    <source>
        <dbReference type="EMBL" id="ASI14212.1"/>
    </source>
</evidence>
<evidence type="ECO:0000259" key="10">
    <source>
        <dbReference type="SMART" id="SM00382"/>
    </source>
</evidence>
<comment type="subcellular location">
    <subcellularLocation>
        <location evidence="1">Cell membrane</location>
        <topology evidence="1">Peripheral membrane protein</topology>
        <orientation evidence="1">Cytoplasmic side</orientation>
    </subcellularLocation>
</comment>
<evidence type="ECO:0000259" key="11">
    <source>
        <dbReference type="SMART" id="SM00962"/>
    </source>
</evidence>
<dbReference type="GO" id="GO:0005047">
    <property type="term" value="F:signal recognition particle binding"/>
    <property type="evidence" value="ECO:0007669"/>
    <property type="project" value="TreeGrafter"/>
</dbReference>
<dbReference type="RefSeq" id="WP_157891474.1">
    <property type="nucleotide sequence ID" value="NZ_CP019964.1"/>
</dbReference>
<dbReference type="SUPFAM" id="SSF52540">
    <property type="entry name" value="P-loop containing nucleoside triphosphate hydrolases"/>
    <property type="match status" value="1"/>
</dbReference>
<feature type="domain" description="Signal recognition particle SRP54 helical bundle" evidence="12">
    <location>
        <begin position="74"/>
        <end position="154"/>
    </location>
</feature>
<feature type="domain" description="AAA+ ATPase" evidence="10">
    <location>
        <begin position="174"/>
        <end position="321"/>
    </location>
</feature>
<dbReference type="InterPro" id="IPR042101">
    <property type="entry name" value="SRP54_N_sf"/>
</dbReference>
<protein>
    <submittedName>
        <fullName evidence="13">Signal recognition particle receptor FtsY</fullName>
    </submittedName>
</protein>
<dbReference type="InterPro" id="IPR027417">
    <property type="entry name" value="P-loop_NTPase"/>
</dbReference>
<keyword evidence="8" id="KW-0472">Membrane</keyword>
<evidence type="ECO:0000259" key="12">
    <source>
        <dbReference type="SMART" id="SM00963"/>
    </source>
</evidence>
<dbReference type="SMART" id="SM00382">
    <property type="entry name" value="AAA"/>
    <property type="match status" value="1"/>
</dbReference>
<proteinExistence type="inferred from homology"/>
<dbReference type="GO" id="GO:0005886">
    <property type="term" value="C:plasma membrane"/>
    <property type="evidence" value="ECO:0007669"/>
    <property type="project" value="UniProtKB-SubCell"/>
</dbReference>
<dbReference type="InterPro" id="IPR004390">
    <property type="entry name" value="SR_rcpt_FtsY"/>
</dbReference>
<accession>A0A218NP16</accession>
<dbReference type="AlphaFoldDB" id="A0A218NP16"/>
<organism evidence="13 14">
    <name type="scientific">Candidatus Mancarchaeum acidiphilum</name>
    <dbReference type="NCBI Taxonomy" id="1920749"/>
    <lineage>
        <taxon>Archaea</taxon>
        <taxon>Candidatus Micrarchaeota</taxon>
        <taxon>Candidatus Mancarchaeum</taxon>
    </lineage>
</organism>
<dbReference type="Gene3D" id="1.20.120.140">
    <property type="entry name" value="Signal recognition particle SRP54, nucleotide-binding domain"/>
    <property type="match status" value="1"/>
</dbReference>
<evidence type="ECO:0000256" key="8">
    <source>
        <dbReference type="ARBA" id="ARBA00023136"/>
    </source>
</evidence>
<keyword evidence="9 13" id="KW-0675">Receptor</keyword>
<dbReference type="NCBIfam" id="TIGR00064">
    <property type="entry name" value="ftsY"/>
    <property type="match status" value="1"/>
</dbReference>
<dbReference type="PANTHER" id="PTHR43134">
    <property type="entry name" value="SIGNAL RECOGNITION PARTICLE RECEPTOR SUBUNIT ALPHA"/>
    <property type="match status" value="1"/>
</dbReference>
<evidence type="ECO:0000256" key="7">
    <source>
        <dbReference type="ARBA" id="ARBA00023134"/>
    </source>
</evidence>
<evidence type="ECO:0000256" key="6">
    <source>
        <dbReference type="ARBA" id="ARBA00022801"/>
    </source>
</evidence>
<dbReference type="InterPro" id="IPR003593">
    <property type="entry name" value="AAA+_ATPase"/>
</dbReference>
<evidence type="ECO:0000313" key="14">
    <source>
        <dbReference type="Proteomes" id="UP000197679"/>
    </source>
</evidence>
<dbReference type="KEGG" id="marh:Mia14_0939"/>
<gene>
    <name evidence="13" type="ORF">Mia14_0939</name>
</gene>
<dbReference type="PANTHER" id="PTHR43134:SF1">
    <property type="entry name" value="SIGNAL RECOGNITION PARTICLE RECEPTOR SUBUNIT ALPHA"/>
    <property type="match status" value="1"/>
</dbReference>
<reference evidence="13 14" key="1">
    <citation type="journal article" date="2017" name="Nat. Commun.">
        <title>'ARMAN' archaea depend on association with euryarchaeal host in culture and in situ.</title>
        <authorList>
            <person name="Golyshina O."/>
            <person name="Toshchakov S."/>
            <person name="Makarova K."/>
            <person name="Gavrilov S."/>
            <person name="Korzhenkov A."/>
            <person name="La Cono V."/>
            <person name="Arcadi E."/>
            <person name="Nechitaylo T."/>
            <person name="Ferrer M."/>
            <person name="Kublanov I."/>
            <person name="Wolf Y."/>
            <person name="Yakimov M."/>
            <person name="Golyshin P."/>
            <person name="Slesarev A."/>
            <person name="Kozyavkin S."/>
        </authorList>
    </citation>
    <scope>NUCLEOTIDE SEQUENCE [LARGE SCALE GENOMIC DNA]</scope>
    <source>
        <strain evidence="13 14">Mia14</strain>
    </source>
</reference>
<keyword evidence="7" id="KW-0342">GTP-binding</keyword>
<dbReference type="InterPro" id="IPR036225">
    <property type="entry name" value="SRP/SRP_N"/>
</dbReference>
<dbReference type="EMBL" id="CP019964">
    <property type="protein sequence ID" value="ASI14212.1"/>
    <property type="molecule type" value="Genomic_DNA"/>
</dbReference>
<dbReference type="GeneID" id="33314476"/>
<feature type="domain" description="SRP54-type proteins GTP-binding" evidence="11">
    <location>
        <begin position="175"/>
        <end position="369"/>
    </location>
</feature>